<dbReference type="InterPro" id="IPR045255">
    <property type="entry name" value="RanBP1-like"/>
</dbReference>
<dbReference type="PANTHER" id="PTHR23138">
    <property type="entry name" value="RAN BINDING PROTEIN"/>
    <property type="match status" value="1"/>
</dbReference>
<reference evidence="5" key="1">
    <citation type="submission" date="2015-11" db="EMBL/GenBank/DDBJ databases">
        <title>De novo transcriptome assembly of four potential Pierce s Disease insect vectors from Arizona vineyards.</title>
        <authorList>
            <person name="Tassone E.E."/>
        </authorList>
    </citation>
    <scope>NUCLEOTIDE SEQUENCE</scope>
</reference>
<dbReference type="InterPro" id="IPR000156">
    <property type="entry name" value="Ran_bind_dom"/>
</dbReference>
<evidence type="ECO:0000256" key="2">
    <source>
        <dbReference type="ARBA" id="ARBA00023242"/>
    </source>
</evidence>
<accession>A0A1B6F7S0</accession>
<name>A0A1B6F7S0_9HEMI</name>
<dbReference type="GO" id="GO:0006611">
    <property type="term" value="P:protein export from nucleus"/>
    <property type="evidence" value="ECO:0007669"/>
    <property type="project" value="TreeGrafter"/>
</dbReference>
<feature type="compositionally biased region" description="Polar residues" evidence="3">
    <location>
        <begin position="125"/>
        <end position="140"/>
    </location>
</feature>
<dbReference type="EMBL" id="GECZ01023866">
    <property type="protein sequence ID" value="JAS45903.1"/>
    <property type="molecule type" value="Transcribed_RNA"/>
</dbReference>
<dbReference type="GO" id="GO:0005634">
    <property type="term" value="C:nucleus"/>
    <property type="evidence" value="ECO:0007669"/>
    <property type="project" value="UniProtKB-SubCell"/>
</dbReference>
<organism evidence="5">
    <name type="scientific">Cuerna arida</name>
    <dbReference type="NCBI Taxonomy" id="1464854"/>
    <lineage>
        <taxon>Eukaryota</taxon>
        <taxon>Metazoa</taxon>
        <taxon>Ecdysozoa</taxon>
        <taxon>Arthropoda</taxon>
        <taxon>Hexapoda</taxon>
        <taxon>Insecta</taxon>
        <taxon>Pterygota</taxon>
        <taxon>Neoptera</taxon>
        <taxon>Paraneoptera</taxon>
        <taxon>Hemiptera</taxon>
        <taxon>Auchenorrhyncha</taxon>
        <taxon>Membracoidea</taxon>
        <taxon>Cicadellidae</taxon>
        <taxon>Cicadellinae</taxon>
        <taxon>Proconiini</taxon>
        <taxon>Cuerna</taxon>
    </lineage>
</organism>
<dbReference type="SMART" id="SM00160">
    <property type="entry name" value="RanBD"/>
    <property type="match status" value="1"/>
</dbReference>
<dbReference type="Gene3D" id="2.30.29.30">
    <property type="entry name" value="Pleckstrin-homology domain (PH domain)/Phosphotyrosine-binding domain (PTB)"/>
    <property type="match status" value="1"/>
</dbReference>
<dbReference type="PROSITE" id="PS50196">
    <property type="entry name" value="RANBD1"/>
    <property type="match status" value="1"/>
</dbReference>
<comment type="subcellular location">
    <subcellularLocation>
        <location evidence="1">Nucleus</location>
    </subcellularLocation>
</comment>
<evidence type="ECO:0000256" key="3">
    <source>
        <dbReference type="SAM" id="MobiDB-lite"/>
    </source>
</evidence>
<evidence type="ECO:0000259" key="4">
    <source>
        <dbReference type="PROSITE" id="PS50196"/>
    </source>
</evidence>
<feature type="non-terminal residue" evidence="5">
    <location>
        <position position="1"/>
    </location>
</feature>
<dbReference type="CDD" id="cd13180">
    <property type="entry name" value="RanBD_RanBP3"/>
    <property type="match status" value="1"/>
</dbReference>
<feature type="non-terminal residue" evidence="5">
    <location>
        <position position="281"/>
    </location>
</feature>
<dbReference type="AlphaFoldDB" id="A0A1B6F7S0"/>
<feature type="region of interest" description="Disordered" evidence="3">
    <location>
        <begin position="119"/>
        <end position="140"/>
    </location>
</feature>
<keyword evidence="2" id="KW-0539">Nucleus</keyword>
<dbReference type="Pfam" id="PF00638">
    <property type="entry name" value="Ran_BP1"/>
    <property type="match status" value="1"/>
</dbReference>
<dbReference type="PANTHER" id="PTHR23138:SF142">
    <property type="entry name" value="RAN-BINDING PROTEIN 3B-RELATED"/>
    <property type="match status" value="1"/>
</dbReference>
<evidence type="ECO:0000256" key="1">
    <source>
        <dbReference type="ARBA" id="ARBA00004123"/>
    </source>
</evidence>
<feature type="domain" description="RanBD1" evidence="4">
    <location>
        <begin position="190"/>
        <end position="271"/>
    </location>
</feature>
<feature type="region of interest" description="Disordered" evidence="3">
    <location>
        <begin position="1"/>
        <end position="61"/>
    </location>
</feature>
<feature type="compositionally biased region" description="Low complexity" evidence="3">
    <location>
        <begin position="38"/>
        <end position="59"/>
    </location>
</feature>
<sequence length="281" mass="29992">RNINQAKNASDHPDSVPVSGSDIKPSSESNEKKSILAPSSLSSTNHLPSSTSNSVPSSSLYHPSLKLAPTTTTSTAVSNSSSISTTSGFVFGQNLHDRITSSSDTNAAAAADNGFGAAKDAAVDESTSQPRNDAKSDNQPSSSMLFCDFLKTELSNGTRASVSSTNCEKRSLSEAAIECEESRANKRVLEEVVVVTGEEDETNQFQCNCKIFAFDSETKGWKERGNGVLRLNDRNDGPDQQGGSSRIIVRSFGIQKIILNTKIWSEMSAEEANSKSIRLTA</sequence>
<evidence type="ECO:0000313" key="5">
    <source>
        <dbReference type="EMBL" id="JAS45903.1"/>
    </source>
</evidence>
<protein>
    <recommendedName>
        <fullName evidence="4">RanBD1 domain-containing protein</fullName>
    </recommendedName>
</protein>
<dbReference type="SUPFAM" id="SSF50729">
    <property type="entry name" value="PH domain-like"/>
    <property type="match status" value="1"/>
</dbReference>
<dbReference type="InterPro" id="IPR011993">
    <property type="entry name" value="PH-like_dom_sf"/>
</dbReference>
<gene>
    <name evidence="5" type="ORF">g.48703</name>
</gene>
<proteinExistence type="predicted"/>